<dbReference type="Pfam" id="PF08904">
    <property type="entry name" value="EipB_like"/>
    <property type="match status" value="1"/>
</dbReference>
<keyword evidence="1" id="KW-0732">Signal</keyword>
<evidence type="ECO:0000313" key="3">
    <source>
        <dbReference type="Proteomes" id="UP000289708"/>
    </source>
</evidence>
<gene>
    <name evidence="2" type="ORF">EK403_04515</name>
</gene>
<sequence>MHLTGLRPFALPAALLAATAAALPAAAQVTLIPHRAIYELRLSQARGGAGSIDQVRGRIVYQFTGDACEGYALNFRQVTEIGNGEGQTNVSDLRSETWEDGAGKSFRFQAQNFLNDQLDRDTDGRAERAGDAVKVTISKPNRLSNSYEARMLFPTEHLVKIIEAAREKQTLLQASVYDGSEAGDKTFDTLAVIGKPADAPPAGLEAPARRPELEKETYWPVAISYFERGKKTDGEQTPDYQMSFDLYANGISRALKIDYGDFVIDGDLKELEIMKPTPCKK</sequence>
<reference evidence="2 3" key="1">
    <citation type="submission" date="2018-12" db="EMBL/GenBank/DDBJ databases">
        <title>bacterium Hansschlegelia zhihuaiae S113.</title>
        <authorList>
            <person name="He J."/>
        </authorList>
    </citation>
    <scope>NUCLEOTIDE SEQUENCE [LARGE SCALE GENOMIC DNA]</scope>
    <source>
        <strain evidence="2 3">S 113</strain>
    </source>
</reference>
<dbReference type="InterPro" id="IPR015000">
    <property type="entry name" value="EipB-like"/>
</dbReference>
<feature type="chain" id="PRO_5020686526" evidence="1">
    <location>
        <begin position="28"/>
        <end position="281"/>
    </location>
</feature>
<dbReference type="Proteomes" id="UP000289708">
    <property type="component" value="Unassembled WGS sequence"/>
</dbReference>
<evidence type="ECO:0000313" key="2">
    <source>
        <dbReference type="EMBL" id="RXF74662.1"/>
    </source>
</evidence>
<accession>A0A4V1KJM0</accession>
<keyword evidence="3" id="KW-1185">Reference proteome</keyword>
<evidence type="ECO:0000256" key="1">
    <source>
        <dbReference type="SAM" id="SignalP"/>
    </source>
</evidence>
<proteinExistence type="predicted"/>
<dbReference type="OrthoDB" id="9815514at2"/>
<dbReference type="AlphaFoldDB" id="A0A4V1KJM0"/>
<protein>
    <submittedName>
        <fullName evidence="2">DUF1849 family protein</fullName>
    </submittedName>
</protein>
<organism evidence="2 3">
    <name type="scientific">Hansschlegelia zhihuaiae</name>
    <dbReference type="NCBI Taxonomy" id="405005"/>
    <lineage>
        <taxon>Bacteria</taxon>
        <taxon>Pseudomonadati</taxon>
        <taxon>Pseudomonadota</taxon>
        <taxon>Alphaproteobacteria</taxon>
        <taxon>Hyphomicrobiales</taxon>
        <taxon>Methylopilaceae</taxon>
        <taxon>Hansschlegelia</taxon>
    </lineage>
</organism>
<name>A0A4V1KJM0_9HYPH</name>
<feature type="signal peptide" evidence="1">
    <location>
        <begin position="1"/>
        <end position="27"/>
    </location>
</feature>
<dbReference type="EMBL" id="RYFI01000003">
    <property type="protein sequence ID" value="RXF74662.1"/>
    <property type="molecule type" value="Genomic_DNA"/>
</dbReference>
<comment type="caution">
    <text evidence="2">The sequence shown here is derived from an EMBL/GenBank/DDBJ whole genome shotgun (WGS) entry which is preliminary data.</text>
</comment>